<evidence type="ECO:0000256" key="1">
    <source>
        <dbReference type="SAM" id="MobiDB-lite"/>
    </source>
</evidence>
<feature type="region of interest" description="Disordered" evidence="1">
    <location>
        <begin position="81"/>
        <end position="136"/>
    </location>
</feature>
<proteinExistence type="predicted"/>
<accession>A0A3P3ZQX9</accession>
<name>A0A3P3ZQX9_9ZZZZ</name>
<evidence type="ECO:0008006" key="3">
    <source>
        <dbReference type="Google" id="ProtNLM"/>
    </source>
</evidence>
<feature type="compositionally biased region" description="Basic residues" evidence="1">
    <location>
        <begin position="82"/>
        <end position="91"/>
    </location>
</feature>
<gene>
    <name evidence="2" type="ORF">CARN8_6010007</name>
</gene>
<sequence>MAGKPKTFTMKARDDVASIIASLPEKPKADKGLAAKDIITSLKAEIRTAQEKGYTIEEIVQSFKQGGVDIGLTTLKAAMRQSTKKRPAKAAKKVEYEGGNSAAPQARRTVTPEERQVLRDETETTLTPAASKRGIR</sequence>
<organism evidence="2">
    <name type="scientific">mine drainage metagenome</name>
    <dbReference type="NCBI Taxonomy" id="410659"/>
    <lineage>
        <taxon>unclassified sequences</taxon>
        <taxon>metagenomes</taxon>
        <taxon>ecological metagenomes</taxon>
    </lineage>
</organism>
<protein>
    <recommendedName>
        <fullName evidence="3">Mobilization protein MobC</fullName>
    </recommendedName>
</protein>
<reference evidence="2" key="1">
    <citation type="submission" date="2018-10" db="EMBL/GenBank/DDBJ databases">
        <authorList>
            <person name="Plewniak F."/>
        </authorList>
    </citation>
    <scope>NUCLEOTIDE SEQUENCE</scope>
</reference>
<feature type="compositionally biased region" description="Basic and acidic residues" evidence="1">
    <location>
        <begin position="110"/>
        <end position="122"/>
    </location>
</feature>
<dbReference type="AlphaFoldDB" id="A0A3P3ZQX9"/>
<evidence type="ECO:0000313" key="2">
    <source>
        <dbReference type="EMBL" id="VAY89281.1"/>
    </source>
</evidence>
<dbReference type="EMBL" id="UOYP01000559">
    <property type="protein sequence ID" value="VAY89281.1"/>
    <property type="molecule type" value="Genomic_DNA"/>
</dbReference>